<sequence>MDMNREQQRQQSQLDFVASGQEIVVGNEALLPLPLAQLQQTTADSPYVVETFAGGLTAHVYHIRVDGKDWNLKLKRPESLVKNVDGQTSFLNEVQRRRDFQQLKNQAATSKAFAHVVPTVYASFQHGVMLSPWIEGDLLTEFNEVVLTQLFDTVVNFELQGIIEWDLCPGNILFDGHDISLFDFGYCYTFDPLSEFNSCGLDAPLFHSVERLETRNFFGYLLKKESTWSPREIMSLFELEKRLALQAYQGKYAALKKLGAQQQVLDWVQGFVQRWQQALSTPSALDDLFLVESFRSHLLDVNDDLHGQSCTPMTLQRLDRVEQVLTDHFDALKKLDGLFFGDELLTQQALLSRTTEQRRQAKAFQLQ</sequence>
<reference evidence="2" key="1">
    <citation type="submission" date="2019-02" db="EMBL/GenBank/DDBJ databases">
        <title>Draft genome sequence of Muricauda sp. 176CP4-71.</title>
        <authorList>
            <person name="Park J.-S."/>
        </authorList>
    </citation>
    <scope>NUCLEOTIDE SEQUENCE [LARGE SCALE GENOMIC DNA]</scope>
    <source>
        <strain evidence="2">176GS2-150</strain>
    </source>
</reference>
<dbReference type="SUPFAM" id="SSF56112">
    <property type="entry name" value="Protein kinase-like (PK-like)"/>
    <property type="match status" value="1"/>
</dbReference>
<gene>
    <name evidence="1" type="ORF">EXY25_09335</name>
</gene>
<organism evidence="1 2">
    <name type="scientific">Corallincola spongiicola</name>
    <dbReference type="NCBI Taxonomy" id="2520508"/>
    <lineage>
        <taxon>Bacteria</taxon>
        <taxon>Pseudomonadati</taxon>
        <taxon>Pseudomonadota</taxon>
        <taxon>Gammaproteobacteria</taxon>
        <taxon>Alteromonadales</taxon>
        <taxon>Psychromonadaceae</taxon>
        <taxon>Corallincola</taxon>
    </lineage>
</organism>
<evidence type="ECO:0008006" key="3">
    <source>
        <dbReference type="Google" id="ProtNLM"/>
    </source>
</evidence>
<dbReference type="Proteomes" id="UP000292544">
    <property type="component" value="Unassembled WGS sequence"/>
</dbReference>
<protein>
    <recommendedName>
        <fullName evidence="3">Phosphotransferase</fullName>
    </recommendedName>
</protein>
<name>A0ABY1WSB7_9GAMM</name>
<accession>A0ABY1WSB7</accession>
<dbReference type="InterPro" id="IPR011009">
    <property type="entry name" value="Kinase-like_dom_sf"/>
</dbReference>
<keyword evidence="2" id="KW-1185">Reference proteome</keyword>
<dbReference type="EMBL" id="SHLY01000002">
    <property type="protein sequence ID" value="TAA47419.1"/>
    <property type="molecule type" value="Genomic_DNA"/>
</dbReference>
<evidence type="ECO:0000313" key="2">
    <source>
        <dbReference type="Proteomes" id="UP000292544"/>
    </source>
</evidence>
<proteinExistence type="predicted"/>
<evidence type="ECO:0000313" key="1">
    <source>
        <dbReference type="EMBL" id="TAA47419.1"/>
    </source>
</evidence>
<comment type="caution">
    <text evidence="1">The sequence shown here is derived from an EMBL/GenBank/DDBJ whole genome shotgun (WGS) entry which is preliminary data.</text>
</comment>